<dbReference type="Proteomes" id="UP000000602">
    <property type="component" value="Chromosome"/>
</dbReference>
<dbReference type="KEGG" id="dps:DP0912"/>
<accession>Q6APT3</accession>
<name>Q6APT3_DESPS</name>
<dbReference type="AlphaFoldDB" id="Q6APT3"/>
<gene>
    <name evidence="1" type="ordered locus">DP0912</name>
</gene>
<evidence type="ECO:0000313" key="1">
    <source>
        <dbReference type="EMBL" id="CAG35641.1"/>
    </source>
</evidence>
<sequence length="120" mass="13827">MGSIQKQMTNQDNFRPTIMCLCGSTRFKDDFEKVAREQTLKGRIVLTLAFFSQADGTPLSPEQIKLLAQLHRHKMKLADEIFIINRGGYIGDSTRDEIEFAKRNGKFIEYLEIVKKKITD</sequence>
<dbReference type="RefSeq" id="WP_011188155.1">
    <property type="nucleotide sequence ID" value="NC_006138.1"/>
</dbReference>
<dbReference type="eggNOG" id="COG1611">
    <property type="taxonomic scope" value="Bacteria"/>
</dbReference>
<keyword evidence="2" id="KW-1185">Reference proteome</keyword>
<organism evidence="1 2">
    <name type="scientific">Desulfotalea psychrophila (strain LSv54 / DSM 12343)</name>
    <dbReference type="NCBI Taxonomy" id="177439"/>
    <lineage>
        <taxon>Bacteria</taxon>
        <taxon>Pseudomonadati</taxon>
        <taxon>Thermodesulfobacteriota</taxon>
        <taxon>Desulfobulbia</taxon>
        <taxon>Desulfobulbales</taxon>
        <taxon>Desulfocapsaceae</taxon>
        <taxon>Desulfotalea</taxon>
    </lineage>
</organism>
<dbReference type="HOGENOM" id="CLU_159906_0_0_7"/>
<dbReference type="STRING" id="177439.DP0912"/>
<evidence type="ECO:0000313" key="2">
    <source>
        <dbReference type="Proteomes" id="UP000000602"/>
    </source>
</evidence>
<dbReference type="EMBL" id="CR522870">
    <property type="protein sequence ID" value="CAG35641.1"/>
    <property type="molecule type" value="Genomic_DNA"/>
</dbReference>
<proteinExistence type="predicted"/>
<reference evidence="2" key="1">
    <citation type="journal article" date="2004" name="Environ. Microbiol.">
        <title>The genome of Desulfotalea psychrophila, a sulfate-reducing bacterium from permanently cold Arctic sediments.</title>
        <authorList>
            <person name="Rabus R."/>
            <person name="Ruepp A."/>
            <person name="Frickey T."/>
            <person name="Rattei T."/>
            <person name="Fartmann B."/>
            <person name="Stark M."/>
            <person name="Bauer M."/>
            <person name="Zibat A."/>
            <person name="Lombardot T."/>
            <person name="Becker I."/>
            <person name="Amann J."/>
            <person name="Gellner K."/>
            <person name="Teeling H."/>
            <person name="Leuschner W.D."/>
            <person name="Gloeckner F.-O."/>
            <person name="Lupas A.N."/>
            <person name="Amann R."/>
            <person name="Klenk H.-P."/>
        </authorList>
    </citation>
    <scope>NUCLEOTIDE SEQUENCE [LARGE SCALE GENOMIC DNA]</scope>
    <source>
        <strain evidence="2">DSM 12343 / LSv54</strain>
    </source>
</reference>
<protein>
    <submittedName>
        <fullName evidence="1">Uncharacterized protein</fullName>
    </submittedName>
</protein>